<evidence type="ECO:0000313" key="6">
    <source>
        <dbReference type="EMBL" id="KAG7097121.1"/>
    </source>
</evidence>
<dbReference type="InterPro" id="IPR014756">
    <property type="entry name" value="Ig_E-set"/>
</dbReference>
<feature type="region of interest" description="Disordered" evidence="5">
    <location>
        <begin position="1"/>
        <end position="23"/>
    </location>
</feature>
<comment type="caution">
    <text evidence="6">The sequence shown here is derived from an EMBL/GenBank/DDBJ whole genome shotgun (WGS) entry which is preliminary data.</text>
</comment>
<evidence type="ECO:0000256" key="5">
    <source>
        <dbReference type="SAM" id="MobiDB-lite"/>
    </source>
</evidence>
<feature type="region of interest" description="Disordered" evidence="5">
    <location>
        <begin position="144"/>
        <end position="171"/>
    </location>
</feature>
<keyword evidence="3" id="KW-0343">GTPase activation</keyword>
<dbReference type="GO" id="GO:0005829">
    <property type="term" value="C:cytosol"/>
    <property type="evidence" value="ECO:0007669"/>
    <property type="project" value="TreeGrafter"/>
</dbReference>
<dbReference type="PANTHER" id="PTHR10980">
    <property type="entry name" value="RHO GDP-DISSOCIATION INHIBITOR"/>
    <property type="match status" value="1"/>
</dbReference>
<keyword evidence="7" id="KW-1185">Reference proteome</keyword>
<dbReference type="Gene3D" id="2.70.50.30">
    <property type="entry name" value="Coagulation Factor XIII, subunit A, domain 1"/>
    <property type="match status" value="1"/>
</dbReference>
<evidence type="ECO:0008006" key="8">
    <source>
        <dbReference type="Google" id="ProtNLM"/>
    </source>
</evidence>
<dbReference type="AlphaFoldDB" id="A0A9P8ACV9"/>
<protein>
    <recommendedName>
        <fullName evidence="8">E set domain-containing protein</fullName>
    </recommendedName>
</protein>
<dbReference type="GeneID" id="66073575"/>
<reference evidence="6" key="1">
    <citation type="journal article" date="2021" name="Genome Biol. Evol.">
        <title>The assembled and annotated genome of the fairy-ring fungus Marasmius oreades.</title>
        <authorList>
            <person name="Hiltunen M."/>
            <person name="Ament-Velasquez S.L."/>
            <person name="Johannesson H."/>
        </authorList>
    </citation>
    <scope>NUCLEOTIDE SEQUENCE</scope>
    <source>
        <strain evidence="6">03SP1</strain>
    </source>
</reference>
<evidence type="ECO:0000313" key="7">
    <source>
        <dbReference type="Proteomes" id="UP001049176"/>
    </source>
</evidence>
<gene>
    <name evidence="6" type="ORF">E1B28_004499</name>
</gene>
<dbReference type="GO" id="GO:0016020">
    <property type="term" value="C:membrane"/>
    <property type="evidence" value="ECO:0007669"/>
    <property type="project" value="TreeGrafter"/>
</dbReference>
<dbReference type="GO" id="GO:0005094">
    <property type="term" value="F:Rho GDP-dissociation inhibitor activity"/>
    <property type="evidence" value="ECO:0007669"/>
    <property type="project" value="InterPro"/>
</dbReference>
<name>A0A9P8ACV9_9AGAR</name>
<dbReference type="FunFam" id="2.70.50.30:FF:000004">
    <property type="entry name" value="Rho GDP-dissociation inhibitor 1"/>
    <property type="match status" value="1"/>
</dbReference>
<dbReference type="RefSeq" id="XP_043013591.1">
    <property type="nucleotide sequence ID" value="XM_043148989.1"/>
</dbReference>
<feature type="compositionally biased region" description="Basic and acidic residues" evidence="5">
    <location>
        <begin position="1"/>
        <end position="11"/>
    </location>
</feature>
<evidence type="ECO:0000256" key="2">
    <source>
        <dbReference type="ARBA" id="ARBA00009758"/>
    </source>
</evidence>
<evidence type="ECO:0000256" key="3">
    <source>
        <dbReference type="ARBA" id="ARBA00022468"/>
    </source>
</evidence>
<comment type="subcellular location">
    <subcellularLocation>
        <location evidence="1">Cytoplasm</location>
    </subcellularLocation>
</comment>
<evidence type="ECO:0000256" key="1">
    <source>
        <dbReference type="ARBA" id="ARBA00004496"/>
    </source>
</evidence>
<dbReference type="PRINTS" id="PR00492">
    <property type="entry name" value="RHOGDI"/>
</dbReference>
<dbReference type="SUPFAM" id="SSF81296">
    <property type="entry name" value="E set domains"/>
    <property type="match status" value="1"/>
</dbReference>
<dbReference type="InterPro" id="IPR000406">
    <property type="entry name" value="Rho_GDI"/>
</dbReference>
<dbReference type="GO" id="GO:0007266">
    <property type="term" value="P:Rho protein signal transduction"/>
    <property type="evidence" value="ECO:0007669"/>
    <property type="project" value="InterPro"/>
</dbReference>
<keyword evidence="4" id="KW-0963">Cytoplasm</keyword>
<sequence length="201" mass="22264">MSTHDDHEDLKASTTPGYKPTAAKTAEEYARLDAEDESLARWKASLGITGGGSAPATGPKVTVLSLELHSDTLPPGKTIVLDLKDGKETVQNTKKEPIVIKEGVEYNVRIHFRVNHSIISGVRYLQVVKRSGIKVDKLEQMLGSYGPSPDEKPYTKNFEPEESPSGMLARSGTYDVKSRVQDDDGEIYADFSWHFKLAKEW</sequence>
<comment type="similarity">
    <text evidence="2">Belongs to the Rho GDI family.</text>
</comment>
<dbReference type="KEGG" id="more:E1B28_004499"/>
<dbReference type="Pfam" id="PF02115">
    <property type="entry name" value="Rho_GDI"/>
    <property type="match status" value="1"/>
</dbReference>
<accession>A0A9P8ACV9</accession>
<dbReference type="EMBL" id="CM032182">
    <property type="protein sequence ID" value="KAG7097121.1"/>
    <property type="molecule type" value="Genomic_DNA"/>
</dbReference>
<dbReference type="GO" id="GO:0005096">
    <property type="term" value="F:GTPase activator activity"/>
    <property type="evidence" value="ECO:0007669"/>
    <property type="project" value="UniProtKB-KW"/>
</dbReference>
<dbReference type="PANTHER" id="PTHR10980:SF3">
    <property type="entry name" value="LD16419P"/>
    <property type="match status" value="1"/>
</dbReference>
<dbReference type="Proteomes" id="UP001049176">
    <property type="component" value="Chromosome 2"/>
</dbReference>
<dbReference type="OrthoDB" id="1683373at2759"/>
<evidence type="ECO:0000256" key="4">
    <source>
        <dbReference type="ARBA" id="ARBA00022490"/>
    </source>
</evidence>
<organism evidence="6 7">
    <name type="scientific">Marasmius oreades</name>
    <name type="common">fairy-ring Marasmius</name>
    <dbReference type="NCBI Taxonomy" id="181124"/>
    <lineage>
        <taxon>Eukaryota</taxon>
        <taxon>Fungi</taxon>
        <taxon>Dikarya</taxon>
        <taxon>Basidiomycota</taxon>
        <taxon>Agaricomycotina</taxon>
        <taxon>Agaricomycetes</taxon>
        <taxon>Agaricomycetidae</taxon>
        <taxon>Agaricales</taxon>
        <taxon>Marasmiineae</taxon>
        <taxon>Marasmiaceae</taxon>
        <taxon>Marasmius</taxon>
    </lineage>
</organism>
<dbReference type="InterPro" id="IPR024792">
    <property type="entry name" value="RhoGDI_dom_sf"/>
</dbReference>
<proteinExistence type="inferred from homology"/>